<proteinExistence type="inferred from homology"/>
<dbReference type="EMBL" id="CP136508">
    <property type="protein sequence ID" value="WUR12054.1"/>
    <property type="molecule type" value="Genomic_DNA"/>
</dbReference>
<dbReference type="PANTHER" id="PTHR30288">
    <property type="entry name" value="FLAGELLAR CAP/ASSEMBLY PROTEIN FLID"/>
    <property type="match status" value="1"/>
</dbReference>
<evidence type="ECO:0000313" key="8">
    <source>
        <dbReference type="EMBL" id="WUR12054.1"/>
    </source>
</evidence>
<keyword evidence="5" id="KW-0964">Secreted</keyword>
<dbReference type="InterPro" id="IPR003481">
    <property type="entry name" value="FliD_N"/>
</dbReference>
<comment type="function">
    <text evidence="5">Required for morphogenesis and for the elongation of the flagellar filament by facilitating polymerization of the flagellin monomers at the tip of growing filament. Forms a capping structure, which prevents flagellin subunits (transported through the central channel of the flagellum) from leaking out without polymerization at the distal end.</text>
</comment>
<dbReference type="Pfam" id="PF07195">
    <property type="entry name" value="FliD_C"/>
    <property type="match status" value="2"/>
</dbReference>
<keyword evidence="8" id="KW-0282">Flagellum</keyword>
<keyword evidence="3" id="KW-0175">Coiled coil</keyword>
<dbReference type="Gene3D" id="3.30.70.2120">
    <property type="match status" value="1"/>
</dbReference>
<accession>A0ABZ1UHC9</accession>
<comment type="similarity">
    <text evidence="1 5">Belongs to the FliD family.</text>
</comment>
<evidence type="ECO:0000256" key="4">
    <source>
        <dbReference type="ARBA" id="ARBA00023143"/>
    </source>
</evidence>
<dbReference type="Pfam" id="PF02465">
    <property type="entry name" value="FliD_N"/>
    <property type="match status" value="1"/>
</dbReference>
<evidence type="ECO:0000259" key="7">
    <source>
        <dbReference type="Pfam" id="PF07195"/>
    </source>
</evidence>
<dbReference type="InterPro" id="IPR010810">
    <property type="entry name" value="Flagellin_hook_IN_motif"/>
</dbReference>
<dbReference type="InterPro" id="IPR040026">
    <property type="entry name" value="FliD"/>
</dbReference>
<dbReference type="Proteomes" id="UP000321323">
    <property type="component" value="Chromosome"/>
</dbReference>
<evidence type="ECO:0000256" key="5">
    <source>
        <dbReference type="RuleBase" id="RU362066"/>
    </source>
</evidence>
<keyword evidence="9" id="KW-1185">Reference proteome</keyword>
<sequence>MATSGVSASGGMLDVNSIVSQLMQVESAPLAKYDQKTASYQAKLSAYGQLSGAVGVFQSSLGGLTKAADFKTLSATASNADVLSASASAKAVAGNYKINVTQLAQSQTLTTPGVANSKSTIGTGAKTTISFQFGSVSGGFGLAGSTLGANVARDGISNGALTINGTAIATSSSTNSARALAEAINAKSTTTGVTATATPASSSATLFAGFGDVATGADGGYTLSVGGVQLAAQGADVAAGAGITAASIDTALTDPSSVLTALTNAGITVSGTAAGGDLKFTRADGANLVVEETVTGSPAAVNGGIGKGGGEVNGGSTTTAVSGISLSSTDASPITIAGSNPALAGLTAGTGGSYLGGAFTQDANIASGIVTIDSTNNTLEGIRDAVNKAGLGVTATIVSDGSANPYHLVFTSNATGANASMKMTLTGDDPAPADSALVDMLTYDPAGTQKMTQTSAAQDTKLSVNGIAVTSHSNNVGEAIQGVTLTVTQTGSSTLNVSKNTGTVKSNVEAFVKAYNDLNGTLKKLTGYNAETKTGGALQGDSTAQSVQSQIRRMMTTSISGLTGDITTLGQVGISFDKDGTLSLDASKFQKAMDKSFDDIGALFGAVGRSTDSLVSFSSSTSATKPGTYDLSITQLATQGALTGASALPASTTIAANTTWAVTLNDGTPSSAKNTTNVTIPAGTYTAAELAKVLQSSINGASAFSSAGSAVTASVDADGKLVLSSAKYGSASNIKLADVSGSTVDSLFGGATPTAGLDVAGTLGGHPVTGSGQTLTGLAGTDVEGLKVEVTGGAIGDRGTVSFSQGYAYQLNNLATTMLSKAGQITSRTDGINQSIKDVAKQRDAFSDKLTSVEARYRKQYSALDVMLTNMQATSSYLTQQLAAIAANR</sequence>
<evidence type="ECO:0000259" key="6">
    <source>
        <dbReference type="Pfam" id="PF02465"/>
    </source>
</evidence>
<keyword evidence="4 5" id="KW-0975">Bacterial flagellum</keyword>
<evidence type="ECO:0000313" key="9">
    <source>
        <dbReference type="Proteomes" id="UP000321323"/>
    </source>
</evidence>
<keyword evidence="8" id="KW-0969">Cilium</keyword>
<feature type="domain" description="Flagellar hook-associated protein 2 N-terminal" evidence="6">
    <location>
        <begin position="13"/>
        <end position="107"/>
    </location>
</feature>
<comment type="subunit">
    <text evidence="2 5">Homopentamer.</text>
</comment>
<reference evidence="8 9" key="1">
    <citation type="journal article" date="2019" name="Int. J. Syst. Evol. Microbiol.">
        <title>The Draft Whole-Genome Sequence of the Antibiotic Producer Empedobacter haloabium ATCC 31962 Provides Indications for Its Taxonomic Reclassification.</title>
        <authorList>
            <person name="Miess H."/>
            <person name="Arlt P."/>
            <person name="Apel A.K."/>
            <person name="Weber T."/>
            <person name="Nieselt K."/>
            <person name="Hanssen F."/>
            <person name="Czemmel S."/>
            <person name="Nahnsen S."/>
            <person name="Gross H."/>
        </authorList>
    </citation>
    <scope>NUCLEOTIDE SEQUENCE [LARGE SCALE GENOMIC DNA]</scope>
    <source>
        <strain evidence="8 9">ATCC 31962</strain>
    </source>
</reference>
<evidence type="ECO:0000256" key="3">
    <source>
        <dbReference type="ARBA" id="ARBA00023054"/>
    </source>
</evidence>
<protein>
    <recommendedName>
        <fullName evidence="5">Flagellar hook-associated protein 2</fullName>
        <shortName evidence="5">HAP2</shortName>
    </recommendedName>
    <alternativeName>
        <fullName evidence="5">Flagellar cap protein</fullName>
    </alternativeName>
</protein>
<name>A0ABZ1UHC9_9BURK</name>
<keyword evidence="8" id="KW-0966">Cell projection</keyword>
<feature type="domain" description="Flagellar hook-associated protein 2 C-terminal" evidence="7">
    <location>
        <begin position="714"/>
        <end position="873"/>
    </location>
</feature>
<comment type="subcellular location">
    <subcellularLocation>
        <location evidence="5">Secreted</location>
    </subcellularLocation>
    <subcellularLocation>
        <location evidence="5">Bacterial flagellum</location>
    </subcellularLocation>
</comment>
<organism evidence="8 9">
    <name type="scientific">[Empedobacter] haloabium</name>
    <dbReference type="NCBI Taxonomy" id="592317"/>
    <lineage>
        <taxon>Bacteria</taxon>
        <taxon>Pseudomonadati</taxon>
        <taxon>Pseudomonadota</taxon>
        <taxon>Betaproteobacteria</taxon>
        <taxon>Burkholderiales</taxon>
        <taxon>Oxalobacteraceae</taxon>
        <taxon>Telluria group</taxon>
        <taxon>Telluria group incertae sedis</taxon>
    </lineage>
</organism>
<gene>
    <name evidence="8" type="primary">fliD</name>
    <name evidence="8" type="ORF">E7V67_020465</name>
</gene>
<evidence type="ECO:0000256" key="2">
    <source>
        <dbReference type="ARBA" id="ARBA00011255"/>
    </source>
</evidence>
<dbReference type="InterPro" id="IPR010809">
    <property type="entry name" value="FliD_C"/>
</dbReference>
<feature type="domain" description="Flagellar hook-associated protein 2 C-terminal" evidence="7">
    <location>
        <begin position="457"/>
        <end position="609"/>
    </location>
</feature>
<evidence type="ECO:0000256" key="1">
    <source>
        <dbReference type="ARBA" id="ARBA00009764"/>
    </source>
</evidence>
<dbReference type="PANTHER" id="PTHR30288:SF0">
    <property type="entry name" value="FLAGELLAR HOOK-ASSOCIATED PROTEIN 2"/>
    <property type="match status" value="1"/>
</dbReference>
<dbReference type="Pfam" id="PF07196">
    <property type="entry name" value="Flagellin_IN"/>
    <property type="match status" value="2"/>
</dbReference>